<sequence length="331" mass="35051">MTIEVIHVPDCPNLSPMLQRLREVTEIPASTHEVSTEAEAATLGMAGSPTLLINGVDPFAQGESCECGIACRLYRDENNQIVPAPSADQLRAALARATGREQPELADRCGATERDSAAADLSTWRARAVPVEPLERAMHQAILRSFAANGLPPSIDDLHRETGASLRAVADVLRRLHDSDTIRLDAQGAIVVAYPFSARPTRHRVQIGNRIEVHAMCGIDALGISGMLGEDVRIDTTDPVSGDPITVTSIDGRATWDPRSAVAFVGAGAGGGPSADCCCDYLNLFTSRATADDWASAHSSIPGQVLTQPEAEDLATTLFGAILTGNGAVRR</sequence>
<evidence type="ECO:0000313" key="2">
    <source>
        <dbReference type="Proteomes" id="UP000294739"/>
    </source>
</evidence>
<dbReference type="GO" id="GO:0018836">
    <property type="term" value="F:alkylmercury lyase activity"/>
    <property type="evidence" value="ECO:0007669"/>
    <property type="project" value="InterPro"/>
</dbReference>
<dbReference type="Proteomes" id="UP000294739">
    <property type="component" value="Unassembled WGS sequence"/>
</dbReference>
<dbReference type="InParanoid" id="A0A4R5CQS3"/>
<evidence type="ECO:0000313" key="1">
    <source>
        <dbReference type="EMBL" id="TDE01181.1"/>
    </source>
</evidence>
<dbReference type="AlphaFoldDB" id="A0A4R5CQS3"/>
<dbReference type="InterPro" id="IPR004927">
    <property type="entry name" value="MerB"/>
</dbReference>
<name>A0A4R5CQS3_9ACTN</name>
<proteinExistence type="predicted"/>
<dbReference type="RefSeq" id="WP_131899235.1">
    <property type="nucleotide sequence ID" value="NZ_SMKZ01000043.1"/>
</dbReference>
<organism evidence="1 2">
    <name type="scientific">Jiangella asiatica</name>
    <dbReference type="NCBI Taxonomy" id="2530372"/>
    <lineage>
        <taxon>Bacteria</taxon>
        <taxon>Bacillati</taxon>
        <taxon>Actinomycetota</taxon>
        <taxon>Actinomycetes</taxon>
        <taxon>Jiangellales</taxon>
        <taxon>Jiangellaceae</taxon>
        <taxon>Jiangella</taxon>
    </lineage>
</organism>
<dbReference type="Pfam" id="PF03243">
    <property type="entry name" value="MerB"/>
    <property type="match status" value="1"/>
</dbReference>
<dbReference type="Gene3D" id="3.30.450.410">
    <property type="match status" value="1"/>
</dbReference>
<reference evidence="1 2" key="1">
    <citation type="submission" date="2019-03" db="EMBL/GenBank/DDBJ databases">
        <title>Draft genome sequences of novel Actinobacteria.</title>
        <authorList>
            <person name="Sahin N."/>
            <person name="Ay H."/>
            <person name="Saygin H."/>
        </authorList>
    </citation>
    <scope>NUCLEOTIDE SEQUENCE [LARGE SCALE GENOMIC DNA]</scope>
    <source>
        <strain evidence="1 2">5K138</strain>
    </source>
</reference>
<dbReference type="OrthoDB" id="7185309at2"/>
<dbReference type="SUPFAM" id="SSF160387">
    <property type="entry name" value="NosL/MerB-like"/>
    <property type="match status" value="1"/>
</dbReference>
<accession>A0A4R5CQS3</accession>
<dbReference type="InterPro" id="IPR053717">
    <property type="entry name" value="MerB_lyase_sf"/>
</dbReference>
<keyword evidence="2" id="KW-1185">Reference proteome</keyword>
<dbReference type="EMBL" id="SMKZ01000043">
    <property type="protein sequence ID" value="TDE01181.1"/>
    <property type="molecule type" value="Genomic_DNA"/>
</dbReference>
<keyword evidence="1" id="KW-0456">Lyase</keyword>
<protein>
    <submittedName>
        <fullName evidence="1">Alkylmercury lyase</fullName>
    </submittedName>
</protein>
<gene>
    <name evidence="1" type="ORF">E1269_23750</name>
</gene>
<comment type="caution">
    <text evidence="1">The sequence shown here is derived from an EMBL/GenBank/DDBJ whole genome shotgun (WGS) entry which is preliminary data.</text>
</comment>